<dbReference type="STRING" id="388357.GCA_001580365_03299"/>
<evidence type="ECO:0000259" key="3">
    <source>
        <dbReference type="Pfam" id="PF07786"/>
    </source>
</evidence>
<feature type="transmembrane region" description="Helical" evidence="2">
    <location>
        <begin position="320"/>
        <end position="339"/>
    </location>
</feature>
<evidence type="ECO:0000313" key="5">
    <source>
        <dbReference type="Proteomes" id="UP000321103"/>
    </source>
</evidence>
<dbReference type="InterPro" id="IPR052529">
    <property type="entry name" value="Bact_Transport_Assoc"/>
</dbReference>
<feature type="transmembrane region" description="Helical" evidence="2">
    <location>
        <begin position="122"/>
        <end position="139"/>
    </location>
</feature>
<proteinExistence type="predicted"/>
<comment type="caution">
    <text evidence="4">The sequence shown here is derived from an EMBL/GenBank/DDBJ whole genome shotgun (WGS) entry which is preliminary data.</text>
</comment>
<keyword evidence="2" id="KW-0812">Transmembrane</keyword>
<accession>A0A512IAB9</accession>
<dbReference type="AlphaFoldDB" id="A0A512IAB9"/>
<dbReference type="Pfam" id="PF07786">
    <property type="entry name" value="HGSNAT_cat"/>
    <property type="match status" value="1"/>
</dbReference>
<evidence type="ECO:0000256" key="1">
    <source>
        <dbReference type="SAM" id="MobiDB-lite"/>
    </source>
</evidence>
<keyword evidence="2" id="KW-1133">Transmembrane helix</keyword>
<feature type="transmembrane region" description="Helical" evidence="2">
    <location>
        <begin position="214"/>
        <end position="236"/>
    </location>
</feature>
<feature type="transmembrane region" description="Helical" evidence="2">
    <location>
        <begin position="145"/>
        <end position="161"/>
    </location>
</feature>
<reference evidence="4 5" key="1">
    <citation type="submission" date="2019-07" db="EMBL/GenBank/DDBJ databases">
        <title>Whole genome shotgun sequence of Kocuria turfanensis NBRC 107627.</title>
        <authorList>
            <person name="Hosoyama A."/>
            <person name="Uohara A."/>
            <person name="Ohji S."/>
            <person name="Ichikawa N."/>
        </authorList>
    </citation>
    <scope>NUCLEOTIDE SEQUENCE [LARGE SCALE GENOMIC DNA]</scope>
    <source>
        <strain evidence="4 5">NBRC 107627</strain>
    </source>
</reference>
<dbReference type="PANTHER" id="PTHR30590:SF3">
    <property type="entry name" value="HYPOTHETICAL MEMBRANE SPANNING PROTEIN"/>
    <property type="match status" value="1"/>
</dbReference>
<keyword evidence="2" id="KW-0472">Membrane</keyword>
<feature type="transmembrane region" description="Helical" evidence="2">
    <location>
        <begin position="168"/>
        <end position="187"/>
    </location>
</feature>
<keyword evidence="5" id="KW-1185">Reference proteome</keyword>
<feature type="transmembrane region" description="Helical" evidence="2">
    <location>
        <begin position="248"/>
        <end position="268"/>
    </location>
</feature>
<dbReference type="EMBL" id="BJZS01000022">
    <property type="protein sequence ID" value="GEO94658.1"/>
    <property type="molecule type" value="Genomic_DNA"/>
</dbReference>
<feature type="compositionally biased region" description="Low complexity" evidence="1">
    <location>
        <begin position="15"/>
        <end position="32"/>
    </location>
</feature>
<evidence type="ECO:0000313" key="4">
    <source>
        <dbReference type="EMBL" id="GEO94658.1"/>
    </source>
</evidence>
<name>A0A512IAB9_9MICC</name>
<feature type="transmembrane region" description="Helical" evidence="2">
    <location>
        <begin position="375"/>
        <end position="395"/>
    </location>
</feature>
<feature type="transmembrane region" description="Helical" evidence="2">
    <location>
        <begin position="346"/>
        <end position="369"/>
    </location>
</feature>
<protein>
    <recommendedName>
        <fullName evidence="3">Heparan-alpha-glucosaminide N-acetyltransferase catalytic domain-containing protein</fullName>
    </recommendedName>
</protein>
<dbReference type="InterPro" id="IPR012429">
    <property type="entry name" value="HGSNAT_cat"/>
</dbReference>
<gene>
    <name evidence="4" type="ORF">KTU01_07810</name>
</gene>
<organism evidence="4 5">
    <name type="scientific">Kocuria turfanensis</name>
    <dbReference type="NCBI Taxonomy" id="388357"/>
    <lineage>
        <taxon>Bacteria</taxon>
        <taxon>Bacillati</taxon>
        <taxon>Actinomycetota</taxon>
        <taxon>Actinomycetes</taxon>
        <taxon>Micrococcales</taxon>
        <taxon>Micrococcaceae</taxon>
        <taxon>Kocuria</taxon>
    </lineage>
</organism>
<evidence type="ECO:0000256" key="2">
    <source>
        <dbReference type="SAM" id="Phobius"/>
    </source>
</evidence>
<feature type="transmembrane region" description="Helical" evidence="2">
    <location>
        <begin position="79"/>
        <end position="102"/>
    </location>
</feature>
<feature type="domain" description="Heparan-alpha-glucosaminide N-acetyltransferase catalytic" evidence="3">
    <location>
        <begin position="46"/>
        <end position="259"/>
    </location>
</feature>
<sequence length="432" mass="45831">MHEPIDPWGNRMSAERTPPAGTATATGVPTEGPGRDVAGAPRTTRRLLGVDAARGLALFGMVAVHTLPSWDEQTGEANLSWTLFAGHSAALFATLAGVSLAFASGGRTPRAGLRMTASRWALAARAGVIALVGFLLGFLELPVSNILIYYGMLFLLAVPFLRLRTRSLLVCAALFALVAPFLMQWSIDVLPGLEYENPSLVDLVVNPGTVLSQLLLTGVYPALPWMAFLLAGLAVGRTDLTSRRVQTLLASVGAAVALLVWSSSALALRVLGGYEAIAEGTPWMDESEIDEVLVFGGDPTLPTDTLWWLLISTPHTNTPFFLALNVGLALSVLGVCLLLERVAGRVLAPLAAAGAMTFTLYTAHLLILWPEYYDLAPAAWTAGQIVAFTVFALLWRRTLGQGPLEKVVTRSTKAVSGRVLARGGDGARPPAT</sequence>
<feature type="region of interest" description="Disordered" evidence="1">
    <location>
        <begin position="1"/>
        <end position="40"/>
    </location>
</feature>
<dbReference type="Proteomes" id="UP000321103">
    <property type="component" value="Unassembled WGS sequence"/>
</dbReference>
<dbReference type="PANTHER" id="PTHR30590">
    <property type="entry name" value="INNER MEMBRANE PROTEIN"/>
    <property type="match status" value="1"/>
</dbReference>